<dbReference type="EMBL" id="CM042035">
    <property type="protein sequence ID" value="KAI3756677.1"/>
    <property type="molecule type" value="Genomic_DNA"/>
</dbReference>
<organism evidence="1 2">
    <name type="scientific">Smallanthus sonchifolius</name>
    <dbReference type="NCBI Taxonomy" id="185202"/>
    <lineage>
        <taxon>Eukaryota</taxon>
        <taxon>Viridiplantae</taxon>
        <taxon>Streptophyta</taxon>
        <taxon>Embryophyta</taxon>
        <taxon>Tracheophyta</taxon>
        <taxon>Spermatophyta</taxon>
        <taxon>Magnoliopsida</taxon>
        <taxon>eudicotyledons</taxon>
        <taxon>Gunneridae</taxon>
        <taxon>Pentapetalae</taxon>
        <taxon>asterids</taxon>
        <taxon>campanulids</taxon>
        <taxon>Asterales</taxon>
        <taxon>Asteraceae</taxon>
        <taxon>Asteroideae</taxon>
        <taxon>Heliantheae alliance</taxon>
        <taxon>Millerieae</taxon>
        <taxon>Smallanthus</taxon>
    </lineage>
</organism>
<dbReference type="Proteomes" id="UP001056120">
    <property type="component" value="Linkage Group LG18"/>
</dbReference>
<evidence type="ECO:0000313" key="1">
    <source>
        <dbReference type="EMBL" id="KAI3756677.1"/>
    </source>
</evidence>
<reference evidence="1 2" key="2">
    <citation type="journal article" date="2022" name="Mol. Ecol. Resour.">
        <title>The genomes of chicory, endive, great burdock and yacon provide insights into Asteraceae paleo-polyploidization history and plant inulin production.</title>
        <authorList>
            <person name="Fan W."/>
            <person name="Wang S."/>
            <person name="Wang H."/>
            <person name="Wang A."/>
            <person name="Jiang F."/>
            <person name="Liu H."/>
            <person name="Zhao H."/>
            <person name="Xu D."/>
            <person name="Zhang Y."/>
        </authorList>
    </citation>
    <scope>NUCLEOTIDE SEQUENCE [LARGE SCALE GENOMIC DNA]</scope>
    <source>
        <strain evidence="2">cv. Yunnan</strain>
        <tissue evidence="1">Leaves</tissue>
    </source>
</reference>
<name>A0ACB9ECY6_9ASTR</name>
<comment type="caution">
    <text evidence="1">The sequence shown here is derived from an EMBL/GenBank/DDBJ whole genome shotgun (WGS) entry which is preliminary data.</text>
</comment>
<gene>
    <name evidence="1" type="ORF">L1987_56499</name>
</gene>
<reference evidence="2" key="1">
    <citation type="journal article" date="2022" name="Mol. Ecol. Resour.">
        <title>The genomes of chicory, endive, great burdock and yacon provide insights into Asteraceae palaeo-polyploidization history and plant inulin production.</title>
        <authorList>
            <person name="Fan W."/>
            <person name="Wang S."/>
            <person name="Wang H."/>
            <person name="Wang A."/>
            <person name="Jiang F."/>
            <person name="Liu H."/>
            <person name="Zhao H."/>
            <person name="Xu D."/>
            <person name="Zhang Y."/>
        </authorList>
    </citation>
    <scope>NUCLEOTIDE SEQUENCE [LARGE SCALE GENOMIC DNA]</scope>
    <source>
        <strain evidence="2">cv. Yunnan</strain>
    </source>
</reference>
<sequence>MFPGMMDPEMIRLAQQQMSRMSPAELSRIQQQMMSNPELVKLASDSMKNMKPEDLRRAAQQLKSTQPDQMAEIGAKMANATPEEVAAMSSRVDAQVNYQLNAAHMLKQKGNELHSQGMFSEALEKYLRAKNNLKDIPASKGGTLLLACSLNLMSCYLKTSQFDDCIKEGIEVLATDTRNVKALYRRGQAYKSLGQLESAVSDLTKALEFSPDDETIADVLRDAKERLIEYSGKDIQRGLKIEEISEEVPSPLSGMNEISSSESSSQKTKEINKEMNSQTQNEYLPTNIEYLQSLKDDKESIRSFQDFMSQADPETLASVGGGTMEGISPDMVKTASNVITNMPPEEFQKMLEMATSFHGNNPLNSSNHGPSMPGVTPDMMNKMPAEDLQNMFKISSSTDGGLQSNGSRLNTSSDVQERCENTTFNEEIADSSSTSGGVLNSRNIAPQSSFPSSSSDMQEQIKSQLNNPAMREMMSTMMKNTSPDMMANMSEQFGYKLSKEDAERAQQAMSSLSPDSLDKMMKWANRIQGFIEGARSTKNWLLGRLGLAMSVIMLLLAILLHWLGYFAH</sequence>
<accession>A0ACB9ECY6</accession>
<evidence type="ECO:0000313" key="2">
    <source>
        <dbReference type="Proteomes" id="UP001056120"/>
    </source>
</evidence>
<keyword evidence="2" id="KW-1185">Reference proteome</keyword>
<protein>
    <submittedName>
        <fullName evidence="1">Uncharacterized protein</fullName>
    </submittedName>
</protein>
<proteinExistence type="predicted"/>